<accession>A0A0G4HJX1</accession>
<dbReference type="SUPFAM" id="SSF52540">
    <property type="entry name" value="P-loop containing nucleoside triphosphate hydrolases"/>
    <property type="match status" value="1"/>
</dbReference>
<dbReference type="AlphaFoldDB" id="A0A0G4HJX1"/>
<dbReference type="InterPro" id="IPR027417">
    <property type="entry name" value="P-loop_NTPase"/>
</dbReference>
<name>A0A0G4HJX1_9ALVE</name>
<dbReference type="Gene3D" id="3.40.50.300">
    <property type="entry name" value="P-loop containing nucleotide triphosphate hydrolases"/>
    <property type="match status" value="1"/>
</dbReference>
<organism evidence="1">
    <name type="scientific">Chromera velia CCMP2878</name>
    <dbReference type="NCBI Taxonomy" id="1169474"/>
    <lineage>
        <taxon>Eukaryota</taxon>
        <taxon>Sar</taxon>
        <taxon>Alveolata</taxon>
        <taxon>Colpodellida</taxon>
        <taxon>Chromeraceae</taxon>
        <taxon>Chromera</taxon>
    </lineage>
</organism>
<dbReference type="Pfam" id="PF13671">
    <property type="entry name" value="AAA_33"/>
    <property type="match status" value="1"/>
</dbReference>
<reference evidence="1" key="1">
    <citation type="submission" date="2014-11" db="EMBL/GenBank/DDBJ databases">
        <authorList>
            <person name="Otto D Thomas"/>
            <person name="Naeem Raeece"/>
        </authorList>
    </citation>
    <scope>NUCLEOTIDE SEQUENCE</scope>
</reference>
<protein>
    <recommendedName>
        <fullName evidence="2">Zeta toxin domain-containing protein</fullName>
    </recommendedName>
</protein>
<proteinExistence type="predicted"/>
<gene>
    <name evidence="1" type="ORF">Cvel_28313</name>
</gene>
<dbReference type="VEuPathDB" id="CryptoDB:Cvel_28313"/>
<dbReference type="EMBL" id="CDMZ01002913">
    <property type="protein sequence ID" value="CEM44379.1"/>
    <property type="molecule type" value="Genomic_DNA"/>
</dbReference>
<sequence>MLCCPAAPPVLVLVSGPPGAGKSSLCARLSGFYGLVHLDKDELDEKVMPGKRDAEYRQNLEPLVLRDLLASARDLLTQGEGCILDAPWTCILHDRPELVQEIQTICSHANALLLVFELGLSTEVLYHRLLCRNLERDSPKLESSDSWRLFLSRDHVSEVVPLPHVPVDAERDLEDVFEFCCSHLGELIAQRKPHAPCADPVSSASVAFSDSVCAETATTRSASMDSL</sequence>
<evidence type="ECO:0008006" key="2">
    <source>
        <dbReference type="Google" id="ProtNLM"/>
    </source>
</evidence>
<evidence type="ECO:0000313" key="1">
    <source>
        <dbReference type="EMBL" id="CEM44379.1"/>
    </source>
</evidence>